<dbReference type="PANTHER" id="PTHR31684:SF2">
    <property type="entry name" value="COILED-COIL DOMAIN-CONTAINING PROTEIN 43"/>
    <property type="match status" value="1"/>
</dbReference>
<reference evidence="7" key="1">
    <citation type="submission" date="2025-08" db="UniProtKB">
        <authorList>
            <consortium name="RefSeq"/>
        </authorList>
    </citation>
    <scope>IDENTIFICATION</scope>
    <source>
        <tissue evidence="7">Gonads</tissue>
    </source>
</reference>
<evidence type="ECO:0000256" key="4">
    <source>
        <dbReference type="SAM" id="MobiDB-lite"/>
    </source>
</evidence>
<evidence type="ECO:0000313" key="7">
    <source>
        <dbReference type="RefSeq" id="XP_013420067.1"/>
    </source>
</evidence>
<dbReference type="GeneID" id="106180593"/>
<accession>A0A1S3KC46</accession>
<dbReference type="OrthoDB" id="2187466at2759"/>
<gene>
    <name evidence="7" type="primary">LOC106180593</name>
</gene>
<sequence>MAAPRDSEFHTWLEDRLLKINPDIDLGVFVDYIQGVLETETDKDEMIDGISGLLGEVVEDDVEGVCETIISKWLEHIQLKATKAEEETKLADQKLADMLEKQKISIPTVKPKTEEEKARKAAILQQYAEISDGEVTDSDEDGGDSLLVKNENLQKVGAEEKEKREKLKQQHEQKKEKDKLDREKQKQKQAERKDAEKKRTQKVEKRMR</sequence>
<evidence type="ECO:0000256" key="2">
    <source>
        <dbReference type="ARBA" id="ARBA00016648"/>
    </source>
</evidence>
<feature type="compositionally biased region" description="Acidic residues" evidence="4">
    <location>
        <begin position="132"/>
        <end position="143"/>
    </location>
</feature>
<protein>
    <recommendedName>
        <fullName evidence="2">Coiled-coil domain-containing protein 43</fullName>
    </recommendedName>
</protein>
<name>A0A1S3KC46_LINAN</name>
<dbReference type="Pfam" id="PF26091">
    <property type="entry name" value="PWI_CCDC43"/>
    <property type="match status" value="1"/>
</dbReference>
<feature type="compositionally biased region" description="Basic and acidic residues" evidence="4">
    <location>
        <begin position="157"/>
        <end position="208"/>
    </location>
</feature>
<evidence type="ECO:0000259" key="5">
    <source>
        <dbReference type="Pfam" id="PF26091"/>
    </source>
</evidence>
<organism evidence="6 7">
    <name type="scientific">Lingula anatina</name>
    <name type="common">Brachiopod</name>
    <name type="synonym">Lingula unguis</name>
    <dbReference type="NCBI Taxonomy" id="7574"/>
    <lineage>
        <taxon>Eukaryota</taxon>
        <taxon>Metazoa</taxon>
        <taxon>Spiralia</taxon>
        <taxon>Lophotrochozoa</taxon>
        <taxon>Brachiopoda</taxon>
        <taxon>Linguliformea</taxon>
        <taxon>Lingulata</taxon>
        <taxon>Lingulida</taxon>
        <taxon>Linguloidea</taxon>
        <taxon>Lingulidae</taxon>
        <taxon>Lingula</taxon>
    </lineage>
</organism>
<dbReference type="RefSeq" id="XP_013420067.1">
    <property type="nucleotide sequence ID" value="XM_013564613.2"/>
</dbReference>
<dbReference type="InterPro" id="IPR037666">
    <property type="entry name" value="CCDC43"/>
</dbReference>
<feature type="region of interest" description="Disordered" evidence="4">
    <location>
        <begin position="132"/>
        <end position="208"/>
    </location>
</feature>
<keyword evidence="6" id="KW-1185">Reference proteome</keyword>
<feature type="domain" description="CCDC43 PWI-like" evidence="5">
    <location>
        <begin position="6"/>
        <end position="76"/>
    </location>
</feature>
<dbReference type="PANTHER" id="PTHR31684">
    <property type="entry name" value="COILED-COIL DOMAIN-CONTAINING PROTEIN 43"/>
    <property type="match status" value="1"/>
</dbReference>
<evidence type="ECO:0000256" key="1">
    <source>
        <dbReference type="ARBA" id="ARBA00005305"/>
    </source>
</evidence>
<dbReference type="InParanoid" id="A0A1S3KC46"/>
<comment type="similarity">
    <text evidence="1">Belongs to the CCDC43 family.</text>
</comment>
<dbReference type="Proteomes" id="UP000085678">
    <property type="component" value="Unplaced"/>
</dbReference>
<evidence type="ECO:0000313" key="6">
    <source>
        <dbReference type="Proteomes" id="UP000085678"/>
    </source>
</evidence>
<evidence type="ECO:0000256" key="3">
    <source>
        <dbReference type="ARBA" id="ARBA00023054"/>
    </source>
</evidence>
<dbReference type="FunCoup" id="A0A1S3KC46">
    <property type="interactions" value="899"/>
</dbReference>
<dbReference type="InterPro" id="IPR058771">
    <property type="entry name" value="PWI_CCDC43"/>
</dbReference>
<keyword evidence="3" id="KW-0175">Coiled coil</keyword>
<dbReference type="KEGG" id="lak:106180593"/>
<proteinExistence type="inferred from homology"/>
<dbReference type="AlphaFoldDB" id="A0A1S3KC46"/>